<comment type="caution">
    <text evidence="4">The sequence shown here is derived from an EMBL/GenBank/DDBJ whole genome shotgun (WGS) entry which is preliminary data.</text>
</comment>
<protein>
    <submittedName>
        <fullName evidence="4">Tyrosine-type recombinase/integrase</fullName>
    </submittedName>
</protein>
<dbReference type="InterPro" id="IPR002104">
    <property type="entry name" value="Integrase_catalytic"/>
</dbReference>
<dbReference type="AlphaFoldDB" id="A0A5M8QMI7"/>
<dbReference type="GO" id="GO:0015074">
    <property type="term" value="P:DNA integration"/>
    <property type="evidence" value="ECO:0007669"/>
    <property type="project" value="InterPro"/>
</dbReference>
<dbReference type="SUPFAM" id="SSF56349">
    <property type="entry name" value="DNA breaking-rejoining enzymes"/>
    <property type="match status" value="1"/>
</dbReference>
<dbReference type="GO" id="GO:0003677">
    <property type="term" value="F:DNA binding"/>
    <property type="evidence" value="ECO:0007669"/>
    <property type="project" value="UniProtKB-KW"/>
</dbReference>
<keyword evidence="2" id="KW-0233">DNA recombination</keyword>
<feature type="domain" description="Tyr recombinase" evidence="3">
    <location>
        <begin position="138"/>
        <end position="353"/>
    </location>
</feature>
<dbReference type="OrthoDB" id="4137935at2"/>
<evidence type="ECO:0000313" key="4">
    <source>
        <dbReference type="EMBL" id="KAA6436401.1"/>
    </source>
</evidence>
<dbReference type="InterPro" id="IPR052925">
    <property type="entry name" value="Phage_Integrase-like_Recomb"/>
</dbReference>
<evidence type="ECO:0000313" key="5">
    <source>
        <dbReference type="Proteomes" id="UP000323221"/>
    </source>
</evidence>
<dbReference type="InterPro" id="IPR013762">
    <property type="entry name" value="Integrase-like_cat_sf"/>
</dbReference>
<dbReference type="Gene3D" id="1.10.150.130">
    <property type="match status" value="1"/>
</dbReference>
<dbReference type="Proteomes" id="UP000323221">
    <property type="component" value="Unassembled WGS sequence"/>
</dbReference>
<name>A0A5M8QMI7_9MICO</name>
<dbReference type="GO" id="GO:0006310">
    <property type="term" value="P:DNA recombination"/>
    <property type="evidence" value="ECO:0007669"/>
    <property type="project" value="UniProtKB-KW"/>
</dbReference>
<dbReference type="RefSeq" id="WP_146355122.1">
    <property type="nucleotide sequence ID" value="NZ_VOIR01000011.1"/>
</dbReference>
<keyword evidence="5" id="KW-1185">Reference proteome</keyword>
<keyword evidence="1" id="KW-0238">DNA-binding</keyword>
<dbReference type="PANTHER" id="PTHR34605">
    <property type="entry name" value="PHAGE_INTEGRASE DOMAIN-CONTAINING PROTEIN"/>
    <property type="match status" value="1"/>
</dbReference>
<evidence type="ECO:0000259" key="3">
    <source>
        <dbReference type="PROSITE" id="PS51898"/>
    </source>
</evidence>
<dbReference type="PROSITE" id="PS51898">
    <property type="entry name" value="TYR_RECOMBINASE"/>
    <property type="match status" value="1"/>
</dbReference>
<proteinExistence type="predicted"/>
<sequence>MENTTDIAPLVPQELDLLPNDFSAVVEVINASLSPATRRAYETVVAQYAAFVRNTDRQAYPFLEDGTIDTDGYIAGVLIYLNTLMSEGKTLSTLNKHLAALKWDASRTNPRFEALLHSAPVKAFTQGAARTLRSHNPRKAQALTVEQLTALYAYLSKKHTLRSIRDKALLSIGIAGALRSSNIALLTLGDVSPALRLTGGYLLHIRHSKTDQTGEGAFIPVASSANYRLDPTRHLRLWLTLMEGLHSYTPASHPDLPLFPTIRGTHGLTSDPITVASLTITHLLRKHLTDAGIVTAQGAEAFSSHSLRATFITLSSQAGVPEASIAAVSGHRDMGTLRSYDRSTVERHAQTDYLGG</sequence>
<gene>
    <name evidence="4" type="ORF">FQ330_03075</name>
</gene>
<dbReference type="EMBL" id="VOIR01000011">
    <property type="protein sequence ID" value="KAA6436401.1"/>
    <property type="molecule type" value="Genomic_DNA"/>
</dbReference>
<dbReference type="InterPro" id="IPR010998">
    <property type="entry name" value="Integrase_recombinase_N"/>
</dbReference>
<evidence type="ECO:0000256" key="1">
    <source>
        <dbReference type="ARBA" id="ARBA00023125"/>
    </source>
</evidence>
<organism evidence="4 5">
    <name type="scientific">Agrococcus sediminis</name>
    <dbReference type="NCBI Taxonomy" id="2599924"/>
    <lineage>
        <taxon>Bacteria</taxon>
        <taxon>Bacillati</taxon>
        <taxon>Actinomycetota</taxon>
        <taxon>Actinomycetes</taxon>
        <taxon>Micrococcales</taxon>
        <taxon>Microbacteriaceae</taxon>
        <taxon>Agrococcus</taxon>
    </lineage>
</organism>
<dbReference type="PANTHER" id="PTHR34605:SF3">
    <property type="entry name" value="P CELL-TYPE AGGLUTINATION PROTEIN MAP4-LIKE-RELATED"/>
    <property type="match status" value="1"/>
</dbReference>
<dbReference type="Gene3D" id="1.10.443.10">
    <property type="entry name" value="Intergrase catalytic core"/>
    <property type="match status" value="1"/>
</dbReference>
<accession>A0A5M8QMI7</accession>
<evidence type="ECO:0000256" key="2">
    <source>
        <dbReference type="ARBA" id="ARBA00023172"/>
    </source>
</evidence>
<dbReference type="InterPro" id="IPR011010">
    <property type="entry name" value="DNA_brk_join_enz"/>
</dbReference>
<dbReference type="SUPFAM" id="SSF47823">
    <property type="entry name" value="lambda integrase-like, N-terminal domain"/>
    <property type="match status" value="1"/>
</dbReference>
<reference evidence="4 5" key="1">
    <citation type="submission" date="2019-08" db="EMBL/GenBank/DDBJ databases">
        <title>Agrococcus lahaulensis sp. nov., isolated from a cold desert of the Indian Himalayas.</title>
        <authorList>
            <person name="Qu J.H."/>
        </authorList>
    </citation>
    <scope>NUCLEOTIDE SEQUENCE [LARGE SCALE GENOMIC DNA]</scope>
    <source>
        <strain evidence="4 5">NS18</strain>
    </source>
</reference>